<feature type="transmembrane region" description="Helical" evidence="7">
    <location>
        <begin position="117"/>
        <end position="137"/>
    </location>
</feature>
<feature type="transmembrane region" description="Helical" evidence="7">
    <location>
        <begin position="164"/>
        <end position="187"/>
    </location>
</feature>
<evidence type="ECO:0000313" key="10">
    <source>
        <dbReference type="Proteomes" id="UP001151071"/>
    </source>
</evidence>
<comment type="subcellular location">
    <subcellularLocation>
        <location evidence="1 7">Cell membrane</location>
        <topology evidence="1 7">Multi-pass membrane protein</topology>
    </subcellularLocation>
</comment>
<sequence length="306" mass="34887">MTIRSNKWIAWLFLTPVLVVMALLVFYPLVQGIIYSFTDMNQYNMGSKFAPPSWTFVGLDNYVDLFASIFKPDSVFRDVIVQTLVWTFVNVFFHFVIGLGLALLLNRNIKGRGIYRMLLMVPWAVPSFVSAFSWTWMYNQTYGLFNIVLQKLGFAPIPWLSDSFWAMVSVIMVNVWVGVPFMMITLLGGLQSIPPSLYEAARVDGASPWSQFWNITLPLLRPVAATATVLGVIWTFNMFTIIFLVTRGGPVRSTEILVTYAYREAFMNWNFGMAATYGVVIFSFLLAFTVLYRRLIKANSGEGVYY</sequence>
<comment type="caution">
    <text evidence="9">The sequence shown here is derived from an EMBL/GenBank/DDBJ whole genome shotgun (WGS) entry which is preliminary data.</text>
</comment>
<dbReference type="Proteomes" id="UP001151071">
    <property type="component" value="Unassembled WGS sequence"/>
</dbReference>
<dbReference type="GO" id="GO:0005886">
    <property type="term" value="C:plasma membrane"/>
    <property type="evidence" value="ECO:0007669"/>
    <property type="project" value="UniProtKB-SubCell"/>
</dbReference>
<organism evidence="9 10">
    <name type="scientific">Brevibacillus thermoruber</name>
    <dbReference type="NCBI Taxonomy" id="33942"/>
    <lineage>
        <taxon>Bacteria</taxon>
        <taxon>Bacillati</taxon>
        <taxon>Bacillota</taxon>
        <taxon>Bacilli</taxon>
        <taxon>Bacillales</taxon>
        <taxon>Paenibacillaceae</taxon>
        <taxon>Brevibacillus</taxon>
    </lineage>
</organism>
<evidence type="ECO:0000256" key="3">
    <source>
        <dbReference type="ARBA" id="ARBA00022475"/>
    </source>
</evidence>
<protein>
    <submittedName>
        <fullName evidence="9">Sugar ABC transporter permease</fullName>
    </submittedName>
</protein>
<evidence type="ECO:0000259" key="8">
    <source>
        <dbReference type="PROSITE" id="PS50928"/>
    </source>
</evidence>
<feature type="domain" description="ABC transmembrane type-1" evidence="8">
    <location>
        <begin position="80"/>
        <end position="292"/>
    </location>
</feature>
<feature type="transmembrane region" description="Helical" evidence="7">
    <location>
        <begin position="266"/>
        <end position="292"/>
    </location>
</feature>
<evidence type="ECO:0000313" key="9">
    <source>
        <dbReference type="EMBL" id="MDA5109501.1"/>
    </source>
</evidence>
<dbReference type="InterPro" id="IPR035906">
    <property type="entry name" value="MetI-like_sf"/>
</dbReference>
<name>A0A9X3Z423_9BACL</name>
<feature type="transmembrane region" description="Helical" evidence="7">
    <location>
        <begin position="84"/>
        <end position="105"/>
    </location>
</feature>
<evidence type="ECO:0000256" key="1">
    <source>
        <dbReference type="ARBA" id="ARBA00004651"/>
    </source>
</evidence>
<evidence type="ECO:0000256" key="7">
    <source>
        <dbReference type="RuleBase" id="RU363032"/>
    </source>
</evidence>
<dbReference type="EMBL" id="JAPYYP010000018">
    <property type="protein sequence ID" value="MDA5109501.1"/>
    <property type="molecule type" value="Genomic_DNA"/>
</dbReference>
<comment type="similarity">
    <text evidence="7">Belongs to the binding-protein-dependent transport system permease family.</text>
</comment>
<keyword evidence="6 7" id="KW-0472">Membrane</keyword>
<evidence type="ECO:0000256" key="4">
    <source>
        <dbReference type="ARBA" id="ARBA00022692"/>
    </source>
</evidence>
<evidence type="ECO:0000256" key="2">
    <source>
        <dbReference type="ARBA" id="ARBA00022448"/>
    </source>
</evidence>
<dbReference type="GO" id="GO:0055085">
    <property type="term" value="P:transmembrane transport"/>
    <property type="evidence" value="ECO:0007669"/>
    <property type="project" value="InterPro"/>
</dbReference>
<dbReference type="RefSeq" id="WP_029098607.1">
    <property type="nucleotide sequence ID" value="NZ_JAPYYP010000018.1"/>
</dbReference>
<reference evidence="9" key="1">
    <citation type="submission" date="2022-12" db="EMBL/GenBank/DDBJ databases">
        <title>Draft genome sequence of the thermophilic strain Brevibacillus thermoruber HT42, isolated from Los Humeros, Puebla, Mexico, with biotechnological potential.</title>
        <authorList>
            <person name="Lara Sanchez J."/>
            <person name="Solis Palacios R."/>
            <person name="Bustos Baena A.S."/>
            <person name="Ruz Baez A.E."/>
            <person name="Espinosa Luna G."/>
            <person name="Oliart Ros R.M."/>
        </authorList>
    </citation>
    <scope>NUCLEOTIDE SEQUENCE</scope>
    <source>
        <strain evidence="9">HT42</strain>
    </source>
</reference>
<dbReference type="AlphaFoldDB" id="A0A9X3Z423"/>
<keyword evidence="5 7" id="KW-1133">Transmembrane helix</keyword>
<feature type="transmembrane region" description="Helical" evidence="7">
    <location>
        <begin position="12"/>
        <end position="37"/>
    </location>
</feature>
<dbReference type="PANTHER" id="PTHR43005">
    <property type="entry name" value="BLR7065 PROTEIN"/>
    <property type="match status" value="1"/>
</dbReference>
<evidence type="ECO:0000256" key="6">
    <source>
        <dbReference type="ARBA" id="ARBA00023136"/>
    </source>
</evidence>
<evidence type="ECO:0000256" key="5">
    <source>
        <dbReference type="ARBA" id="ARBA00022989"/>
    </source>
</evidence>
<dbReference type="SUPFAM" id="SSF160964">
    <property type="entry name" value="MalF N-terminal region-like"/>
    <property type="match status" value="1"/>
</dbReference>
<keyword evidence="4 7" id="KW-0812">Transmembrane</keyword>
<accession>A0A9X3Z423</accession>
<dbReference type="CDD" id="cd06261">
    <property type="entry name" value="TM_PBP2"/>
    <property type="match status" value="1"/>
</dbReference>
<dbReference type="InterPro" id="IPR000515">
    <property type="entry name" value="MetI-like"/>
</dbReference>
<keyword evidence="2 7" id="KW-0813">Transport</keyword>
<dbReference type="PROSITE" id="PS50928">
    <property type="entry name" value="ABC_TM1"/>
    <property type="match status" value="1"/>
</dbReference>
<dbReference type="Pfam" id="PF00528">
    <property type="entry name" value="BPD_transp_1"/>
    <property type="match status" value="1"/>
</dbReference>
<dbReference type="SUPFAM" id="SSF161098">
    <property type="entry name" value="MetI-like"/>
    <property type="match status" value="1"/>
</dbReference>
<gene>
    <name evidence="9" type="ORF">O3V59_14120</name>
</gene>
<keyword evidence="3" id="KW-1003">Cell membrane</keyword>
<dbReference type="Gene3D" id="1.10.3720.10">
    <property type="entry name" value="MetI-like"/>
    <property type="match status" value="1"/>
</dbReference>
<keyword evidence="10" id="KW-1185">Reference proteome</keyword>
<dbReference type="PANTHER" id="PTHR43005:SF1">
    <property type="entry name" value="SPERMIDINE_PUTRESCINE TRANSPORT SYSTEM PERMEASE PROTEIN"/>
    <property type="match status" value="1"/>
</dbReference>
<proteinExistence type="inferred from homology"/>
<feature type="transmembrane region" description="Helical" evidence="7">
    <location>
        <begin position="223"/>
        <end position="246"/>
    </location>
</feature>